<evidence type="ECO:0000259" key="16">
    <source>
        <dbReference type="PROSITE" id="PS50109"/>
    </source>
</evidence>
<dbReference type="InterPro" id="IPR003660">
    <property type="entry name" value="HAMP_dom"/>
</dbReference>
<dbReference type="GO" id="GO:0005524">
    <property type="term" value="F:ATP binding"/>
    <property type="evidence" value="ECO:0007669"/>
    <property type="project" value="UniProtKB-UniRule"/>
</dbReference>
<evidence type="ECO:0000256" key="2">
    <source>
        <dbReference type="ARBA" id="ARBA00004651"/>
    </source>
</evidence>
<accession>A0A3D9HUR3</accession>
<comment type="subcellular location">
    <subcellularLocation>
        <location evidence="2 13">Cell membrane</location>
        <topology evidence="2 13">Multi-pass membrane protein</topology>
    </subcellularLocation>
</comment>
<dbReference type="Gene3D" id="3.30.450.20">
    <property type="entry name" value="PAS domain"/>
    <property type="match status" value="1"/>
</dbReference>
<evidence type="ECO:0000313" key="20">
    <source>
        <dbReference type="Proteomes" id="UP000256845"/>
    </source>
</evidence>
<proteinExistence type="predicted"/>
<evidence type="ECO:0000256" key="14">
    <source>
        <dbReference type="SAM" id="MobiDB-lite"/>
    </source>
</evidence>
<evidence type="ECO:0000256" key="4">
    <source>
        <dbReference type="ARBA" id="ARBA00022553"/>
    </source>
</evidence>
<dbReference type="Pfam" id="PF00512">
    <property type="entry name" value="HisKA"/>
    <property type="match status" value="1"/>
</dbReference>
<keyword evidence="10 15" id="KW-1133">Transmembrane helix</keyword>
<evidence type="ECO:0000256" key="10">
    <source>
        <dbReference type="ARBA" id="ARBA00022989"/>
    </source>
</evidence>
<feature type="transmembrane region" description="Helical" evidence="15">
    <location>
        <begin position="306"/>
        <end position="331"/>
    </location>
</feature>
<dbReference type="InterPro" id="IPR005467">
    <property type="entry name" value="His_kinase_dom"/>
</dbReference>
<dbReference type="EC" id="2.7.13.3" evidence="13"/>
<evidence type="ECO:0000256" key="13">
    <source>
        <dbReference type="PIRNR" id="PIRNR037532"/>
    </source>
</evidence>
<dbReference type="PRINTS" id="PR00344">
    <property type="entry name" value="BCTRLSENSOR"/>
</dbReference>
<evidence type="ECO:0000256" key="12">
    <source>
        <dbReference type="ARBA" id="ARBA00023136"/>
    </source>
</evidence>
<feature type="domain" description="Histidine kinase" evidence="16">
    <location>
        <begin position="523"/>
        <end position="744"/>
    </location>
</feature>
<feature type="domain" description="PAS" evidence="17">
    <location>
        <begin position="397"/>
        <end position="450"/>
    </location>
</feature>
<keyword evidence="13" id="KW-0535">Nitrogen fixation</keyword>
<keyword evidence="8 13" id="KW-0418">Kinase</keyword>
<evidence type="ECO:0000259" key="17">
    <source>
        <dbReference type="PROSITE" id="PS50112"/>
    </source>
</evidence>
<dbReference type="PANTHER" id="PTHR43065">
    <property type="entry name" value="SENSOR HISTIDINE KINASE"/>
    <property type="match status" value="1"/>
</dbReference>
<dbReference type="InterPro" id="IPR003594">
    <property type="entry name" value="HATPase_dom"/>
</dbReference>
<sequence>MNSGLVSSETHVTAQKPQGTEKTGRLRLSLRMERVFSFILLGLAAASGVATYAVLTSSDLNASPQEIMSLISLDLVLLLMLGILVIRKIVSIWSARRRGSAGAQLHVRLVVMFGALSVAPTIVVSVFSLLFFDLGLESWFSDRVRTALSESQAVAEAYLKEHQKNVQSDALRIARGISRDAFQLENDTNKLHAALNIHSQLRGIHEALIFNPDAGVIARSGLTLVLELEPIPQEAIKDARDGEVVLLEASQDDRVRALVRLDNFLQERFLLVGRYVDSTVLSRTEQTRTAVAQFERLEGERSGIKVIFLLAFIVVALLLLLGSVWIGLIFASRLTQPISELIAATEKVRGGDLNTRVPELAATDELGVLSRAFNRMTSQLESQRGELLDAAQQIDERRRFSEAVLTGVSAGVIGLDAKGRIDLPNRSASILLGIDLEELTGHELSAVVPELSEVINQAQKLRGGKHVEEEVKVEREGETTTLFVRISKESSQGKLSGFVVTFDDMSDLLAAQRKAAWADVARRIAHEIKNPLTPIQLSAERLKRKYLKQIQTDPETFQGCVDTIIRQVDDIERMVTEFSSFARMPKPTIQRQNLSDICRQAVFLQKNANTHIRYETEIPEGALYLDCDSRQISQVVVNLLQNAHDAIVGRQDDAGTAYQGNITLRLRQDADKILVEVIDNGKGLPQEGRDRLTEPYVTTRKKGTGLGLAIVKKIMEDHQGGLILEDAQGPEGGAHVTLYFNRRQETEPGPEEQESKEKLSHGS</sequence>
<feature type="region of interest" description="Disordered" evidence="14">
    <location>
        <begin position="1"/>
        <end position="20"/>
    </location>
</feature>
<keyword evidence="5 13" id="KW-0808">Transferase</keyword>
<evidence type="ECO:0000313" key="19">
    <source>
        <dbReference type="EMBL" id="RED53253.1"/>
    </source>
</evidence>
<dbReference type="InterPro" id="IPR013767">
    <property type="entry name" value="PAS_fold"/>
</dbReference>
<dbReference type="InterPro" id="IPR000014">
    <property type="entry name" value="PAS"/>
</dbReference>
<feature type="transmembrane region" description="Helical" evidence="15">
    <location>
        <begin position="67"/>
        <end position="86"/>
    </location>
</feature>
<dbReference type="InterPro" id="IPR003661">
    <property type="entry name" value="HisK_dim/P_dom"/>
</dbReference>
<dbReference type="Pfam" id="PF02518">
    <property type="entry name" value="HATPase_c"/>
    <property type="match status" value="1"/>
</dbReference>
<dbReference type="SMART" id="SM00387">
    <property type="entry name" value="HATPase_c"/>
    <property type="match status" value="1"/>
</dbReference>
<dbReference type="GO" id="GO:0006355">
    <property type="term" value="P:regulation of DNA-templated transcription"/>
    <property type="evidence" value="ECO:0007669"/>
    <property type="project" value="InterPro"/>
</dbReference>
<evidence type="ECO:0000256" key="11">
    <source>
        <dbReference type="ARBA" id="ARBA00023012"/>
    </source>
</evidence>
<evidence type="ECO:0000256" key="9">
    <source>
        <dbReference type="ARBA" id="ARBA00022840"/>
    </source>
</evidence>
<feature type="transmembrane region" description="Helical" evidence="15">
    <location>
        <begin position="35"/>
        <end position="55"/>
    </location>
</feature>
<feature type="region of interest" description="Disordered" evidence="14">
    <location>
        <begin position="742"/>
        <end position="763"/>
    </location>
</feature>
<organism evidence="19 20">
    <name type="scientific">Aestuariispira insulae</name>
    <dbReference type="NCBI Taxonomy" id="1461337"/>
    <lineage>
        <taxon>Bacteria</taxon>
        <taxon>Pseudomonadati</taxon>
        <taxon>Pseudomonadota</taxon>
        <taxon>Alphaproteobacteria</taxon>
        <taxon>Rhodospirillales</taxon>
        <taxon>Kiloniellaceae</taxon>
        <taxon>Aestuariispira</taxon>
    </lineage>
</organism>
<dbReference type="SMART" id="SM00304">
    <property type="entry name" value="HAMP"/>
    <property type="match status" value="1"/>
</dbReference>
<dbReference type="GO" id="GO:0005886">
    <property type="term" value="C:plasma membrane"/>
    <property type="evidence" value="ECO:0007669"/>
    <property type="project" value="UniProtKB-SubCell"/>
</dbReference>
<dbReference type="Proteomes" id="UP000256845">
    <property type="component" value="Unassembled WGS sequence"/>
</dbReference>
<dbReference type="GO" id="GO:0000155">
    <property type="term" value="F:phosphorelay sensor kinase activity"/>
    <property type="evidence" value="ECO:0007669"/>
    <property type="project" value="InterPro"/>
</dbReference>
<gene>
    <name evidence="19" type="ORF">DFP90_10135</name>
</gene>
<dbReference type="EMBL" id="QRDW01000001">
    <property type="protein sequence ID" value="RED53253.1"/>
    <property type="molecule type" value="Genomic_DNA"/>
</dbReference>
<dbReference type="InterPro" id="IPR045671">
    <property type="entry name" value="NtrY-like_N"/>
</dbReference>
<dbReference type="InterPro" id="IPR017232">
    <property type="entry name" value="NtrY"/>
</dbReference>
<dbReference type="SMART" id="SM00388">
    <property type="entry name" value="HisKA"/>
    <property type="match status" value="1"/>
</dbReference>
<dbReference type="SUPFAM" id="SSF47384">
    <property type="entry name" value="Homodimeric domain of signal transducing histidine kinase"/>
    <property type="match status" value="1"/>
</dbReference>
<evidence type="ECO:0000259" key="18">
    <source>
        <dbReference type="PROSITE" id="PS50885"/>
    </source>
</evidence>
<dbReference type="Gene3D" id="6.10.340.10">
    <property type="match status" value="1"/>
</dbReference>
<keyword evidence="6 13" id="KW-0812">Transmembrane</keyword>
<dbReference type="Pfam" id="PF00989">
    <property type="entry name" value="PAS"/>
    <property type="match status" value="1"/>
</dbReference>
<name>A0A3D9HUR3_9PROT</name>
<protein>
    <recommendedName>
        <fullName evidence="13">Nitrogen regulation protein</fullName>
        <ecNumber evidence="13">2.7.13.3</ecNumber>
    </recommendedName>
</protein>
<dbReference type="InterPro" id="IPR036890">
    <property type="entry name" value="HATPase_C_sf"/>
</dbReference>
<dbReference type="SUPFAM" id="SSF158472">
    <property type="entry name" value="HAMP domain-like"/>
    <property type="match status" value="1"/>
</dbReference>
<comment type="caution">
    <text evidence="19">The sequence shown here is derived from an EMBL/GenBank/DDBJ whole genome shotgun (WGS) entry which is preliminary data.</text>
</comment>
<dbReference type="InterPro" id="IPR035965">
    <property type="entry name" value="PAS-like_dom_sf"/>
</dbReference>
<dbReference type="InterPro" id="IPR004358">
    <property type="entry name" value="Sig_transdc_His_kin-like_C"/>
</dbReference>
<comment type="catalytic activity">
    <reaction evidence="1 13">
        <text>ATP + protein L-histidine = ADP + protein N-phospho-L-histidine.</text>
        <dbReference type="EC" id="2.7.13.3"/>
    </reaction>
</comment>
<keyword evidence="7 13" id="KW-0547">Nucleotide-binding</keyword>
<dbReference type="PIRSF" id="PIRSF037532">
    <property type="entry name" value="STHK_NtrY"/>
    <property type="match status" value="1"/>
</dbReference>
<dbReference type="SUPFAM" id="SSF55874">
    <property type="entry name" value="ATPase domain of HSP90 chaperone/DNA topoisomerase II/histidine kinase"/>
    <property type="match status" value="1"/>
</dbReference>
<dbReference type="PROSITE" id="PS50112">
    <property type="entry name" value="PAS"/>
    <property type="match status" value="1"/>
</dbReference>
<dbReference type="PROSITE" id="PS50885">
    <property type="entry name" value="HAMP"/>
    <property type="match status" value="1"/>
</dbReference>
<evidence type="ECO:0000256" key="3">
    <source>
        <dbReference type="ARBA" id="ARBA00022475"/>
    </source>
</evidence>
<dbReference type="Gene3D" id="3.30.565.10">
    <property type="entry name" value="Histidine kinase-like ATPase, C-terminal domain"/>
    <property type="match status" value="1"/>
</dbReference>
<evidence type="ECO:0000256" key="7">
    <source>
        <dbReference type="ARBA" id="ARBA00022741"/>
    </source>
</evidence>
<dbReference type="Pfam" id="PF00672">
    <property type="entry name" value="HAMP"/>
    <property type="match status" value="1"/>
</dbReference>
<dbReference type="SUPFAM" id="SSF55785">
    <property type="entry name" value="PYP-like sensor domain (PAS domain)"/>
    <property type="match status" value="1"/>
</dbReference>
<dbReference type="CDD" id="cd00082">
    <property type="entry name" value="HisKA"/>
    <property type="match status" value="1"/>
</dbReference>
<dbReference type="PROSITE" id="PS50109">
    <property type="entry name" value="HIS_KIN"/>
    <property type="match status" value="1"/>
</dbReference>
<keyword evidence="3 13" id="KW-1003">Cell membrane</keyword>
<keyword evidence="20" id="KW-1185">Reference proteome</keyword>
<evidence type="ECO:0000256" key="15">
    <source>
        <dbReference type="SAM" id="Phobius"/>
    </source>
</evidence>
<evidence type="ECO:0000256" key="6">
    <source>
        <dbReference type="ARBA" id="ARBA00022692"/>
    </source>
</evidence>
<dbReference type="PANTHER" id="PTHR43065:SF10">
    <property type="entry name" value="PEROXIDE STRESS-ACTIVATED HISTIDINE KINASE MAK3"/>
    <property type="match status" value="1"/>
</dbReference>
<dbReference type="AlphaFoldDB" id="A0A3D9HUR3"/>
<keyword evidence="12 13" id="KW-0472">Membrane</keyword>
<evidence type="ECO:0000256" key="5">
    <source>
        <dbReference type="ARBA" id="ARBA00022679"/>
    </source>
</evidence>
<evidence type="ECO:0000256" key="8">
    <source>
        <dbReference type="ARBA" id="ARBA00022777"/>
    </source>
</evidence>
<dbReference type="Gene3D" id="1.10.287.130">
    <property type="match status" value="1"/>
</dbReference>
<keyword evidence="9 13" id="KW-0067">ATP-binding</keyword>
<dbReference type="NCBIfam" id="TIGR00229">
    <property type="entry name" value="sensory_box"/>
    <property type="match status" value="1"/>
</dbReference>
<feature type="compositionally biased region" description="Basic and acidic residues" evidence="14">
    <location>
        <begin position="753"/>
        <end position="763"/>
    </location>
</feature>
<feature type="transmembrane region" description="Helical" evidence="15">
    <location>
        <begin position="107"/>
        <end position="132"/>
    </location>
</feature>
<dbReference type="InterPro" id="IPR036097">
    <property type="entry name" value="HisK_dim/P_sf"/>
</dbReference>
<reference evidence="19 20" key="1">
    <citation type="submission" date="2018-07" db="EMBL/GenBank/DDBJ databases">
        <title>Genomic Encyclopedia of Type Strains, Phase III (KMG-III): the genomes of soil and plant-associated and newly described type strains.</title>
        <authorList>
            <person name="Whitman W."/>
        </authorList>
    </citation>
    <scope>NUCLEOTIDE SEQUENCE [LARGE SCALE GENOMIC DNA]</scope>
    <source>
        <strain evidence="19 20">CECT 8488</strain>
    </source>
</reference>
<keyword evidence="11 13" id="KW-0902">Two-component regulatory system</keyword>
<dbReference type="CDD" id="cd06225">
    <property type="entry name" value="HAMP"/>
    <property type="match status" value="1"/>
</dbReference>
<dbReference type="Pfam" id="PF19312">
    <property type="entry name" value="NtrY_N"/>
    <property type="match status" value="1"/>
</dbReference>
<keyword evidence="4" id="KW-0597">Phosphoprotein</keyword>
<evidence type="ECO:0000256" key="1">
    <source>
        <dbReference type="ARBA" id="ARBA00000085"/>
    </source>
</evidence>
<feature type="domain" description="HAMP" evidence="18">
    <location>
        <begin position="332"/>
        <end position="385"/>
    </location>
</feature>
<dbReference type="GO" id="GO:0009399">
    <property type="term" value="P:nitrogen fixation"/>
    <property type="evidence" value="ECO:0007669"/>
    <property type="project" value="UniProtKB-UniRule"/>
</dbReference>
<dbReference type="RefSeq" id="WP_342767777.1">
    <property type="nucleotide sequence ID" value="NZ_QRDW01000001.1"/>
</dbReference>